<dbReference type="InterPro" id="IPR043502">
    <property type="entry name" value="DNA/RNA_pol_sf"/>
</dbReference>
<dbReference type="CDD" id="cd01651">
    <property type="entry name" value="RT_G2_intron"/>
    <property type="match status" value="1"/>
</dbReference>
<dbReference type="InterPro" id="IPR000477">
    <property type="entry name" value="RT_dom"/>
</dbReference>
<feature type="domain" description="Reverse transcriptase" evidence="1">
    <location>
        <begin position="1"/>
        <end position="115"/>
    </location>
</feature>
<name>A0ABW0VUX2_9BACL</name>
<organism evidence="2 3">
    <name type="scientific">Paenibacillus solisilvae</name>
    <dbReference type="NCBI Taxonomy" id="2486751"/>
    <lineage>
        <taxon>Bacteria</taxon>
        <taxon>Bacillati</taxon>
        <taxon>Bacillota</taxon>
        <taxon>Bacilli</taxon>
        <taxon>Bacillales</taxon>
        <taxon>Paenibacillaceae</taxon>
        <taxon>Paenibacillus</taxon>
    </lineage>
</organism>
<keyword evidence="2" id="KW-0695">RNA-directed DNA polymerase</keyword>
<accession>A0ABW0VUX2</accession>
<dbReference type="Pfam" id="PF00078">
    <property type="entry name" value="RVT_1"/>
    <property type="match status" value="1"/>
</dbReference>
<sequence length="115" mass="13453">MVDHGLFRASSEGVPQGGVISPLLSNIMLHEFDRWMEAKFLNKKVRKDRWAWNFGIQSKRPIAIHENRQWKPAISYCRYADDFVIVVKGTNAQAEEVRMVCREFLEDKLKLTLNM</sequence>
<dbReference type="PANTHER" id="PTHR34047:SF8">
    <property type="entry name" value="PROTEIN YKFC"/>
    <property type="match status" value="1"/>
</dbReference>
<comment type="caution">
    <text evidence="2">The sequence shown here is derived from an EMBL/GenBank/DDBJ whole genome shotgun (WGS) entry which is preliminary data.</text>
</comment>
<dbReference type="PROSITE" id="PS50878">
    <property type="entry name" value="RT_POL"/>
    <property type="match status" value="1"/>
</dbReference>
<feature type="non-terminal residue" evidence="2">
    <location>
        <position position="115"/>
    </location>
</feature>
<keyword evidence="3" id="KW-1185">Reference proteome</keyword>
<dbReference type="Proteomes" id="UP001596047">
    <property type="component" value="Unassembled WGS sequence"/>
</dbReference>
<dbReference type="EC" id="2.7.7.49" evidence="2"/>
<dbReference type="GO" id="GO:0003964">
    <property type="term" value="F:RNA-directed DNA polymerase activity"/>
    <property type="evidence" value="ECO:0007669"/>
    <property type="project" value="UniProtKB-KW"/>
</dbReference>
<protein>
    <submittedName>
        <fullName evidence="2">Reverse transcriptase/maturase family protein</fullName>
        <ecNumber evidence="2">2.7.7.49</ecNumber>
    </submittedName>
</protein>
<reference evidence="3" key="1">
    <citation type="journal article" date="2019" name="Int. J. Syst. Evol. Microbiol.">
        <title>The Global Catalogue of Microorganisms (GCM) 10K type strain sequencing project: providing services to taxonomists for standard genome sequencing and annotation.</title>
        <authorList>
            <consortium name="The Broad Institute Genomics Platform"/>
            <consortium name="The Broad Institute Genome Sequencing Center for Infectious Disease"/>
            <person name="Wu L."/>
            <person name="Ma J."/>
        </authorList>
    </citation>
    <scope>NUCLEOTIDE SEQUENCE [LARGE SCALE GENOMIC DNA]</scope>
    <source>
        <strain evidence="3">CGMCC 1.3240</strain>
    </source>
</reference>
<dbReference type="PANTHER" id="PTHR34047">
    <property type="entry name" value="NUCLEAR INTRON MATURASE 1, MITOCHONDRIAL-RELATED"/>
    <property type="match status" value="1"/>
</dbReference>
<proteinExistence type="predicted"/>
<gene>
    <name evidence="2" type="ORF">ACFPYJ_02375</name>
</gene>
<dbReference type="SUPFAM" id="SSF56672">
    <property type="entry name" value="DNA/RNA polymerases"/>
    <property type="match status" value="1"/>
</dbReference>
<dbReference type="InterPro" id="IPR051083">
    <property type="entry name" value="GrpII_Intron_Splice-Mob/Def"/>
</dbReference>
<evidence type="ECO:0000259" key="1">
    <source>
        <dbReference type="PROSITE" id="PS50878"/>
    </source>
</evidence>
<evidence type="ECO:0000313" key="2">
    <source>
        <dbReference type="EMBL" id="MFC5647980.1"/>
    </source>
</evidence>
<evidence type="ECO:0000313" key="3">
    <source>
        <dbReference type="Proteomes" id="UP001596047"/>
    </source>
</evidence>
<dbReference type="EMBL" id="JBHSOW010000012">
    <property type="protein sequence ID" value="MFC5647980.1"/>
    <property type="molecule type" value="Genomic_DNA"/>
</dbReference>
<keyword evidence="2" id="KW-0808">Transferase</keyword>
<dbReference type="RefSeq" id="WP_379186476.1">
    <property type="nucleotide sequence ID" value="NZ_JBHSOW010000012.1"/>
</dbReference>
<keyword evidence="2" id="KW-0548">Nucleotidyltransferase</keyword>